<reference evidence="1 2" key="1">
    <citation type="submission" date="2019-08" db="EMBL/GenBank/DDBJ databases">
        <title>Deep-cultivation of Planctomycetes and their phenomic and genomic characterization uncovers novel biology.</title>
        <authorList>
            <person name="Wiegand S."/>
            <person name="Jogler M."/>
            <person name="Boedeker C."/>
            <person name="Pinto D."/>
            <person name="Vollmers J."/>
            <person name="Rivas-Marin E."/>
            <person name="Kohn T."/>
            <person name="Peeters S.H."/>
            <person name="Heuer A."/>
            <person name="Rast P."/>
            <person name="Oberbeckmann S."/>
            <person name="Bunk B."/>
            <person name="Jeske O."/>
            <person name="Meyerdierks A."/>
            <person name="Storesund J.E."/>
            <person name="Kallscheuer N."/>
            <person name="Luecker S."/>
            <person name="Lage O.M."/>
            <person name="Pohl T."/>
            <person name="Merkel B.J."/>
            <person name="Hornburger P."/>
            <person name="Mueller R.-W."/>
            <person name="Bruemmer F."/>
            <person name="Labrenz M."/>
            <person name="Spormann A.M."/>
            <person name="Op den Camp H."/>
            <person name="Overmann J."/>
            <person name="Amann R."/>
            <person name="Jetten M.S.M."/>
            <person name="Mascher T."/>
            <person name="Medema M.H."/>
            <person name="Devos D.P."/>
            <person name="Kaster A.-K."/>
            <person name="Ovreas L."/>
            <person name="Rohde M."/>
            <person name="Galperin M.Y."/>
            <person name="Jogler C."/>
        </authorList>
    </citation>
    <scope>NUCLEOTIDE SEQUENCE [LARGE SCALE GENOMIC DNA]</scope>
    <source>
        <strain evidence="1 2">Pr1d</strain>
    </source>
</reference>
<gene>
    <name evidence="1" type="ORF">Pr1d_51500</name>
</gene>
<evidence type="ECO:0000313" key="2">
    <source>
        <dbReference type="Proteomes" id="UP000323917"/>
    </source>
</evidence>
<dbReference type="EMBL" id="CP042913">
    <property type="protein sequence ID" value="QEG37803.1"/>
    <property type="molecule type" value="Genomic_DNA"/>
</dbReference>
<accession>A0A5B9QV42</accession>
<name>A0A5B9QV42_9BACT</name>
<dbReference type="AlphaFoldDB" id="A0A5B9QV42"/>
<protein>
    <recommendedName>
        <fullName evidence="3">Nickel uptake substrate-specific transmembrane region</fullName>
    </recommendedName>
</protein>
<evidence type="ECO:0000313" key="1">
    <source>
        <dbReference type="EMBL" id="QEG37803.1"/>
    </source>
</evidence>
<dbReference type="Proteomes" id="UP000323917">
    <property type="component" value="Chromosome"/>
</dbReference>
<dbReference type="OrthoDB" id="233693at2"/>
<dbReference type="KEGG" id="bgok:Pr1d_51500"/>
<dbReference type="RefSeq" id="WP_148075982.1">
    <property type="nucleotide sequence ID" value="NZ_CP042913.1"/>
</dbReference>
<evidence type="ECO:0008006" key="3">
    <source>
        <dbReference type="Google" id="ProtNLM"/>
    </source>
</evidence>
<organism evidence="1 2">
    <name type="scientific">Bythopirellula goksoeyrii</name>
    <dbReference type="NCBI Taxonomy" id="1400387"/>
    <lineage>
        <taxon>Bacteria</taxon>
        <taxon>Pseudomonadati</taxon>
        <taxon>Planctomycetota</taxon>
        <taxon>Planctomycetia</taxon>
        <taxon>Pirellulales</taxon>
        <taxon>Lacipirellulaceae</taxon>
        <taxon>Bythopirellula</taxon>
    </lineage>
</organism>
<sequence length="348" mass="39141">MSRLFRLLLGTLGCFLFVIVMASAEETASTSETVEQHLITLPVKFVNQEGRPVGDVEVSPWALRSSQGHGQWNDERTGYPVPEQVKSDANGMVEVQYPFYANPKEHVLTTQVTLSVDHPEYVFKSHQNINVPYEEDEPFLVELEKGVTVEIEPIENGKPTDLKALHCLWSDGRSWLSGASPTVTQQGTLRIPPLSEGKSQVLLVRLDGEHATHFSPIDTVEGKAGEVVKHRLELLPAVRITGRLSDNVPRPIHNGRVCVSTLPEKHHLHSVDWWSWSPIAEDGKFVIERWPATQPIQVTALCDHYIARSGDTPSGIEPRDPDPYWRPQTFQPSQFSEELLIEMQPMVR</sequence>
<proteinExistence type="predicted"/>
<keyword evidence="2" id="KW-1185">Reference proteome</keyword>